<organism evidence="1 2">
    <name type="scientific">Caldimonas brevitalea</name>
    <dbReference type="NCBI Taxonomy" id="413882"/>
    <lineage>
        <taxon>Bacteria</taxon>
        <taxon>Pseudomonadati</taxon>
        <taxon>Pseudomonadota</taxon>
        <taxon>Betaproteobacteria</taxon>
        <taxon>Burkholderiales</taxon>
        <taxon>Sphaerotilaceae</taxon>
        <taxon>Caldimonas</taxon>
    </lineage>
</organism>
<dbReference type="Gene3D" id="1.25.40.10">
    <property type="entry name" value="Tetratricopeptide repeat domain"/>
    <property type="match status" value="1"/>
</dbReference>
<sequence>MADLLNSEAHLRAGDPAAALKALQDEVRAKPADAKKRVFLFQLLCVLGQWERALNQLNVAAELDPSTLAMAQTYREAIKCELLRAQVFEGRKVPMLFGEPEPWIALLLEALLREGQGQAADARALRDQAFEQAPAGTGKLGETPFAWIADADMRLGPVLEVIINGKYYWVPFARLAKLTLEAPADLRDAVWMPAHLQFENGGETVGLIPTRYAGSESAGDGLLALSRKTVWQEPSAGFYVGSGQRVLTTDGGDVPLMDVRSIEWDLAPADTSAETPATE</sequence>
<protein>
    <submittedName>
        <fullName evidence="1">Virulence protein SciE type</fullName>
    </submittedName>
</protein>
<keyword evidence="2" id="KW-1185">Reference proteome</keyword>
<dbReference type="InterPro" id="IPR009211">
    <property type="entry name" value="TagJ"/>
</dbReference>
<reference evidence="1 2" key="1">
    <citation type="submission" date="2015-05" db="EMBL/GenBank/DDBJ databases">
        <authorList>
            <person name="Tang B."/>
            <person name="Yu Y."/>
        </authorList>
    </citation>
    <scope>NUCLEOTIDE SEQUENCE [LARGE SCALE GENOMIC DNA]</scope>
    <source>
        <strain evidence="1 2">DSM 7029</strain>
    </source>
</reference>
<dbReference type="Pfam" id="PF07024">
    <property type="entry name" value="ImpE"/>
    <property type="match status" value="1"/>
</dbReference>
<dbReference type="InterPro" id="IPR011990">
    <property type="entry name" value="TPR-like_helical_dom_sf"/>
</dbReference>
<proteinExistence type="predicted"/>
<accession>A0A0G3BHG4</accession>
<dbReference type="SUPFAM" id="SSF144059">
    <property type="entry name" value="ImpE-like"/>
    <property type="match status" value="1"/>
</dbReference>
<gene>
    <name evidence="1" type="primary">impE</name>
    <name evidence="1" type="ORF">AAW51_2183</name>
</gene>
<dbReference type="RefSeq" id="WP_157359792.1">
    <property type="nucleotide sequence ID" value="NZ_CP011371.1"/>
</dbReference>
<dbReference type="AlphaFoldDB" id="A0A0G3BHG4"/>
<evidence type="ECO:0000313" key="1">
    <source>
        <dbReference type="EMBL" id="AKJ28874.1"/>
    </source>
</evidence>
<dbReference type="OrthoDB" id="5416084at2"/>
<dbReference type="PIRSF" id="PIRSF029288">
    <property type="entry name" value="SciE_ImpE"/>
    <property type="match status" value="1"/>
</dbReference>
<name>A0A0G3BHG4_9BURK</name>
<dbReference type="EMBL" id="CP011371">
    <property type="protein sequence ID" value="AKJ28874.1"/>
    <property type="molecule type" value="Genomic_DNA"/>
</dbReference>
<dbReference type="Proteomes" id="UP000035352">
    <property type="component" value="Chromosome"/>
</dbReference>
<dbReference type="STRING" id="413882.AAW51_2183"/>
<evidence type="ECO:0000313" key="2">
    <source>
        <dbReference type="Proteomes" id="UP000035352"/>
    </source>
</evidence>
<dbReference type="PATRIC" id="fig|413882.6.peg.2290"/>
<dbReference type="KEGG" id="pbh:AAW51_2183"/>